<evidence type="ECO:0000313" key="2">
    <source>
        <dbReference type="EMBL" id="MEX5728420.1"/>
    </source>
</evidence>
<reference evidence="2 3" key="1">
    <citation type="submission" date="2024-06" db="EMBL/GenBank/DDBJ databases">
        <title>Genome of Rhodovulum iodosum, a marine photoferrotroph.</title>
        <authorList>
            <person name="Bianchini G."/>
            <person name="Nikeleit V."/>
            <person name="Kappler A."/>
            <person name="Bryce C."/>
            <person name="Sanchez-Baracaldo P."/>
        </authorList>
    </citation>
    <scope>NUCLEOTIDE SEQUENCE [LARGE SCALE GENOMIC DNA]</scope>
    <source>
        <strain evidence="2 3">UT/N1</strain>
    </source>
</reference>
<keyword evidence="1" id="KW-1133">Transmembrane helix</keyword>
<gene>
    <name evidence="2" type="ORF">Ga0609869_001773</name>
</gene>
<name>A0ABV3XSW2_9RHOB</name>
<keyword evidence="1" id="KW-0812">Transmembrane</keyword>
<feature type="transmembrane region" description="Helical" evidence="1">
    <location>
        <begin position="15"/>
        <end position="36"/>
    </location>
</feature>
<proteinExistence type="predicted"/>
<feature type="transmembrane region" description="Helical" evidence="1">
    <location>
        <begin position="42"/>
        <end position="63"/>
    </location>
</feature>
<sequence length="88" mass="9764">MTDDTAPKADKSRPLLPPFSMPVIIAAILLDIIVYAGFSRNGFFVTLMLITNIGVCAIAYFAILRYFENRILPDQDQSPSRKSSPISE</sequence>
<dbReference type="EMBL" id="JBEHHI010000001">
    <property type="protein sequence ID" value="MEX5728420.1"/>
    <property type="molecule type" value="Genomic_DNA"/>
</dbReference>
<evidence type="ECO:0000256" key="1">
    <source>
        <dbReference type="SAM" id="Phobius"/>
    </source>
</evidence>
<keyword evidence="3" id="KW-1185">Reference proteome</keyword>
<dbReference type="Proteomes" id="UP001560019">
    <property type="component" value="Unassembled WGS sequence"/>
</dbReference>
<accession>A0ABV3XSW2</accession>
<evidence type="ECO:0000313" key="3">
    <source>
        <dbReference type="Proteomes" id="UP001560019"/>
    </source>
</evidence>
<protein>
    <submittedName>
        <fullName evidence="2">Uncharacterized protein</fullName>
    </submittedName>
</protein>
<dbReference type="RefSeq" id="WP_125403074.1">
    <property type="nucleotide sequence ID" value="NZ_JBEHHI010000001.1"/>
</dbReference>
<keyword evidence="1" id="KW-0472">Membrane</keyword>
<organism evidence="2 3">
    <name type="scientific">Rhodovulum iodosum</name>
    <dbReference type="NCBI Taxonomy" id="68291"/>
    <lineage>
        <taxon>Bacteria</taxon>
        <taxon>Pseudomonadati</taxon>
        <taxon>Pseudomonadota</taxon>
        <taxon>Alphaproteobacteria</taxon>
        <taxon>Rhodobacterales</taxon>
        <taxon>Paracoccaceae</taxon>
        <taxon>Rhodovulum</taxon>
    </lineage>
</organism>
<comment type="caution">
    <text evidence="2">The sequence shown here is derived from an EMBL/GenBank/DDBJ whole genome shotgun (WGS) entry which is preliminary data.</text>
</comment>